<evidence type="ECO:0000313" key="1">
    <source>
        <dbReference type="EMBL" id="GBO45626.1"/>
    </source>
</evidence>
<evidence type="ECO:0000313" key="3">
    <source>
        <dbReference type="Proteomes" id="UP000499080"/>
    </source>
</evidence>
<name>A0A4Y2X8V4_ARAVE</name>
<dbReference type="EMBL" id="BGPR01072785">
    <property type="protein sequence ID" value="GBO45626.1"/>
    <property type="molecule type" value="Genomic_DNA"/>
</dbReference>
<organism evidence="1 3">
    <name type="scientific">Araneus ventricosus</name>
    <name type="common">Orbweaver spider</name>
    <name type="synonym">Epeira ventricosa</name>
    <dbReference type="NCBI Taxonomy" id="182803"/>
    <lineage>
        <taxon>Eukaryota</taxon>
        <taxon>Metazoa</taxon>
        <taxon>Ecdysozoa</taxon>
        <taxon>Arthropoda</taxon>
        <taxon>Chelicerata</taxon>
        <taxon>Arachnida</taxon>
        <taxon>Araneae</taxon>
        <taxon>Araneomorphae</taxon>
        <taxon>Entelegynae</taxon>
        <taxon>Araneoidea</taxon>
        <taxon>Araneidae</taxon>
        <taxon>Araneus</taxon>
    </lineage>
</organism>
<keyword evidence="3" id="KW-1185">Reference proteome</keyword>
<accession>A0A4Y2X8V4</accession>
<gene>
    <name evidence="1" type="ORF">AVEN_102179_1</name>
    <name evidence="2" type="ORF">AVEN_74379_1</name>
</gene>
<dbReference type="AlphaFoldDB" id="A0A4Y2X8V4"/>
<dbReference type="EMBL" id="BGPR01072790">
    <property type="protein sequence ID" value="GBO45628.1"/>
    <property type="molecule type" value="Genomic_DNA"/>
</dbReference>
<dbReference type="Proteomes" id="UP000499080">
    <property type="component" value="Unassembled WGS sequence"/>
</dbReference>
<sequence length="153" mass="17653">MRRFRKDILIMSSNSLCHDTFHLVRTSTRSFSQKLINVLTFNSSGSFTASSNILANPFENIVTKIVLWMYGEGSPTSWIMENDALFHKCSRKHEAQVTRNKELLYRLATQADRKSLIITEIALSTELSLFQLTNSHCEQNSKEINSFWHFGFV</sequence>
<reference evidence="1 3" key="1">
    <citation type="journal article" date="2019" name="Sci. Rep.">
        <title>Orb-weaving spider Araneus ventricosus genome elucidates the spidroin gene catalogue.</title>
        <authorList>
            <person name="Kono N."/>
            <person name="Nakamura H."/>
            <person name="Ohtoshi R."/>
            <person name="Moran D.A.P."/>
            <person name="Shinohara A."/>
            <person name="Yoshida Y."/>
            <person name="Fujiwara M."/>
            <person name="Mori M."/>
            <person name="Tomita M."/>
            <person name="Arakawa K."/>
        </authorList>
    </citation>
    <scope>NUCLEOTIDE SEQUENCE [LARGE SCALE GENOMIC DNA]</scope>
</reference>
<evidence type="ECO:0000313" key="2">
    <source>
        <dbReference type="EMBL" id="GBO45628.1"/>
    </source>
</evidence>
<protein>
    <submittedName>
        <fullName evidence="1">Uncharacterized protein</fullName>
    </submittedName>
</protein>
<proteinExistence type="predicted"/>
<comment type="caution">
    <text evidence="1">The sequence shown here is derived from an EMBL/GenBank/DDBJ whole genome shotgun (WGS) entry which is preliminary data.</text>
</comment>